<dbReference type="InterPro" id="IPR037219">
    <property type="entry name" value="Peptidase_M41-like"/>
</dbReference>
<gene>
    <name evidence="2" type="ORF">DA075_35535</name>
</gene>
<dbReference type="GO" id="GO:0004176">
    <property type="term" value="F:ATP-dependent peptidase activity"/>
    <property type="evidence" value="ECO:0007669"/>
    <property type="project" value="InterPro"/>
</dbReference>
<feature type="region of interest" description="Disordered" evidence="1">
    <location>
        <begin position="120"/>
        <end position="150"/>
    </location>
</feature>
<dbReference type="GO" id="GO:0006508">
    <property type="term" value="P:proteolysis"/>
    <property type="evidence" value="ECO:0007669"/>
    <property type="project" value="InterPro"/>
</dbReference>
<accession>A0A2R4WXC3</accession>
<dbReference type="OrthoDB" id="9863824at2"/>
<protein>
    <recommendedName>
        <fullName evidence="4">Peptidase M41 domain-containing protein</fullName>
    </recommendedName>
</protein>
<dbReference type="EMBL" id="CP028847">
    <property type="protein sequence ID" value="AWB26185.1"/>
    <property type="molecule type" value="Genomic_DNA"/>
</dbReference>
<organism evidence="2 3">
    <name type="scientific">Methylobacterium currus</name>
    <dbReference type="NCBI Taxonomy" id="2051553"/>
    <lineage>
        <taxon>Bacteria</taxon>
        <taxon>Pseudomonadati</taxon>
        <taxon>Pseudomonadota</taxon>
        <taxon>Alphaproteobacteria</taxon>
        <taxon>Hyphomicrobiales</taxon>
        <taxon>Methylobacteriaceae</taxon>
        <taxon>Methylobacterium</taxon>
    </lineage>
</organism>
<sequence>MGRAMSTEEPAYVNDRRHTAIHEAGHAVIGRVVTMACGGATIVADDESAGHSVTADPYAVLAAWEAREKWRPSSSVWVGRILAYMAGAEAEEVILGGCQGGDGDDRRWITDMLYEIAPRTSTMPGKPASAEPHANSCTGTVPTSRRSPGC</sequence>
<evidence type="ECO:0000313" key="3">
    <source>
        <dbReference type="Proteomes" id="UP000244755"/>
    </source>
</evidence>
<dbReference type="Gene3D" id="1.20.58.760">
    <property type="entry name" value="Peptidase M41"/>
    <property type="match status" value="1"/>
</dbReference>
<dbReference type="GO" id="GO:0004222">
    <property type="term" value="F:metalloendopeptidase activity"/>
    <property type="evidence" value="ECO:0007669"/>
    <property type="project" value="InterPro"/>
</dbReference>
<dbReference type="GO" id="GO:0005524">
    <property type="term" value="F:ATP binding"/>
    <property type="evidence" value="ECO:0007669"/>
    <property type="project" value="InterPro"/>
</dbReference>
<reference evidence="2 3" key="1">
    <citation type="submission" date="2018-04" db="EMBL/GenBank/DDBJ databases">
        <title>Methylobacterium sp. PR1016A genome.</title>
        <authorList>
            <person name="Park W."/>
        </authorList>
    </citation>
    <scope>NUCLEOTIDE SEQUENCE [LARGE SCALE GENOMIC DNA]</scope>
    <source>
        <strain evidence="2 3">PR1016A</strain>
        <plasmid evidence="2 3">unnamed3</plasmid>
    </source>
</reference>
<dbReference type="Proteomes" id="UP000244755">
    <property type="component" value="Plasmid unnamed3"/>
</dbReference>
<evidence type="ECO:0000313" key="2">
    <source>
        <dbReference type="EMBL" id="AWB26185.1"/>
    </source>
</evidence>
<feature type="compositionally biased region" description="Polar residues" evidence="1">
    <location>
        <begin position="135"/>
        <end position="150"/>
    </location>
</feature>
<evidence type="ECO:0000256" key="1">
    <source>
        <dbReference type="SAM" id="MobiDB-lite"/>
    </source>
</evidence>
<name>A0A2R4WXC3_9HYPH</name>
<proteinExistence type="predicted"/>
<keyword evidence="2" id="KW-0614">Plasmid</keyword>
<keyword evidence="3" id="KW-1185">Reference proteome</keyword>
<geneLocation type="plasmid" evidence="2 3">
    <name>unnamed3</name>
</geneLocation>
<dbReference type="AlphaFoldDB" id="A0A2R4WXC3"/>
<dbReference type="KEGG" id="mee:DA075_35535"/>
<evidence type="ECO:0008006" key="4">
    <source>
        <dbReference type="Google" id="ProtNLM"/>
    </source>
</evidence>
<dbReference type="SUPFAM" id="SSF140990">
    <property type="entry name" value="FtsH protease domain-like"/>
    <property type="match status" value="1"/>
</dbReference>